<sequence length="637" mass="69541">MRVLAVLGVALLVACSHRLFPFIRTGQDLLWGKGRDSAVTRAVEESRRMVDEAIYHTMKRDLSERDSPSPSQLLSFSKLPEPTSRAVSRAAEIMEASVQAVKTRVYGKLGRSQPPTDVLPEDVLSTIANLSGCLPHMLPPTCPDTCLANKYRLITGACTNRDHPRWGASNTALARWLPPTYEDGISEARGWNPHVLYNGFPLPPVREVTRQVIRVSNEAVTEDDQYSDLLMVWGQYIDHDIAFTPQSTRKVASEGEADCQLTCKNQDPCFPIQIITMRDYIPKVLGPEAFQQHVGPYEGYDPTVDPTVSNVFSTAAFRFGHATKEGNVRTAGSFSGSPLGLTHETISASSVYFTGGLDPLVRGLLSRPAKLQVQDQLMNEELTERLFVLGSSGMLDLASINLQRGRDHGLPGLPAPGSSPGSSLGSSPGSSPDSPWSLRNGLSRHPRSSTGSSFSLLRGQARRAPGASQWGRSRGFKKRKREMLARHSLSRVICDNTGLPSVPPDAFLVGRFPRDFESCENIPGLNLDAWREVLPQGDACGLQGGVDNGDWALCGEPGQRVLVFSCHHGFRLHGPEQVACSPRGGRFQPPVCRDVNECEDVAQPPCHPSARCRNTKGSFRCECTDPYVLGEDGTTCV</sequence>
<dbReference type="InterPro" id="IPR037120">
    <property type="entry name" value="Haem_peroxidase_sf_animal"/>
</dbReference>
<dbReference type="SUPFAM" id="SSF48113">
    <property type="entry name" value="Heme-dependent peroxidases"/>
    <property type="match status" value="1"/>
</dbReference>
<feature type="domain" description="EGF-like" evidence="22">
    <location>
        <begin position="594"/>
        <end position="634"/>
    </location>
</feature>
<dbReference type="GO" id="GO:0020037">
    <property type="term" value="F:heme binding"/>
    <property type="evidence" value="ECO:0007669"/>
    <property type="project" value="InterPro"/>
</dbReference>
<evidence type="ECO:0000256" key="9">
    <source>
        <dbReference type="ARBA" id="ARBA00022617"/>
    </source>
</evidence>
<keyword evidence="11" id="KW-0677">Repeat</keyword>
<reference evidence="23" key="2">
    <citation type="submission" date="2025-09" db="UniProtKB">
        <authorList>
            <consortium name="Ensembl"/>
        </authorList>
    </citation>
    <scope>IDENTIFICATION</scope>
</reference>
<protein>
    <recommendedName>
        <fullName evidence="6">Thyroid peroxidase</fullName>
        <ecNumber evidence="5">1.11.1.8</ecNumber>
    </recommendedName>
</protein>
<keyword evidence="9" id="KW-0408">Iron</keyword>
<evidence type="ECO:0000256" key="1">
    <source>
        <dbReference type="ARBA" id="ARBA00001970"/>
    </source>
</evidence>
<dbReference type="GO" id="GO:0004447">
    <property type="term" value="F:iodide peroxidase activity"/>
    <property type="evidence" value="ECO:0007669"/>
    <property type="project" value="UniProtKB-EC"/>
</dbReference>
<dbReference type="GO" id="GO:0005615">
    <property type="term" value="C:extracellular space"/>
    <property type="evidence" value="ECO:0007669"/>
    <property type="project" value="TreeGrafter"/>
</dbReference>
<comment type="cofactor">
    <cofactor evidence="1">
        <name>heme b</name>
        <dbReference type="ChEBI" id="CHEBI:60344"/>
    </cofactor>
</comment>
<evidence type="ECO:0000259" key="22">
    <source>
        <dbReference type="PROSITE" id="PS50026"/>
    </source>
</evidence>
<evidence type="ECO:0000256" key="19">
    <source>
        <dbReference type="PROSITE-ProRule" id="PRU00076"/>
    </source>
</evidence>
<keyword evidence="10 21" id="KW-0732">Signal</keyword>
<dbReference type="FunFam" id="2.10.25.10:FF:000038">
    <property type="entry name" value="Fibrillin 2"/>
    <property type="match status" value="1"/>
</dbReference>
<keyword evidence="7 19" id="KW-0245">EGF-like domain</keyword>
<dbReference type="InterPro" id="IPR049883">
    <property type="entry name" value="NOTCH1_EGF-like"/>
</dbReference>
<comment type="catalytic activity">
    <reaction evidence="14">
        <text>[thyroglobulin]-L-tyrosine + iodide + H2O2 + H(+) = [thyroglobulin]-3-iodo-L-tyrosine + 2 H2O</text>
        <dbReference type="Rhea" id="RHEA:48956"/>
        <dbReference type="Rhea" id="RHEA-COMP:12274"/>
        <dbReference type="Rhea" id="RHEA-COMP:12275"/>
        <dbReference type="ChEBI" id="CHEBI:15377"/>
        <dbReference type="ChEBI" id="CHEBI:15378"/>
        <dbReference type="ChEBI" id="CHEBI:16240"/>
        <dbReference type="ChEBI" id="CHEBI:16382"/>
        <dbReference type="ChEBI" id="CHEBI:46858"/>
        <dbReference type="ChEBI" id="CHEBI:90870"/>
        <dbReference type="EC" id="1.11.1.8"/>
    </reaction>
</comment>
<comment type="function">
    <text evidence="2">Iodination and coupling of the hormonogenic tyrosines in thyroglobulin to yield the thyroid hormones T(3) and T(4).</text>
</comment>
<feature type="signal peptide" evidence="21">
    <location>
        <begin position="1"/>
        <end position="16"/>
    </location>
</feature>
<comment type="similarity">
    <text evidence="3">Belongs to the prostaglandin G/H synthase family.</text>
</comment>
<dbReference type="InterPro" id="IPR000152">
    <property type="entry name" value="EGF-type_Asp/Asn_hydroxyl_site"/>
</dbReference>
<keyword evidence="8" id="KW-0575">Peroxidase</keyword>
<dbReference type="GeneTree" id="ENSGT00940000158104"/>
<evidence type="ECO:0000313" key="23">
    <source>
        <dbReference type="Ensembl" id="ENSPTIP00000010298.1"/>
    </source>
</evidence>
<accession>A0A8C9JP01</accession>
<evidence type="ECO:0000313" key="24">
    <source>
        <dbReference type="Proteomes" id="UP000675900"/>
    </source>
</evidence>
<keyword evidence="9" id="KW-0349">Heme</keyword>
<feature type="compositionally biased region" description="Low complexity" evidence="20">
    <location>
        <begin position="410"/>
        <end position="438"/>
    </location>
</feature>
<dbReference type="CDD" id="cd00033">
    <property type="entry name" value="CCP"/>
    <property type="match status" value="1"/>
</dbReference>
<dbReference type="SMART" id="SM00179">
    <property type="entry name" value="EGF_CA"/>
    <property type="match status" value="1"/>
</dbReference>
<keyword evidence="24" id="KW-1185">Reference proteome</keyword>
<evidence type="ECO:0000256" key="20">
    <source>
        <dbReference type="SAM" id="MobiDB-lite"/>
    </source>
</evidence>
<evidence type="ECO:0000256" key="3">
    <source>
        <dbReference type="ARBA" id="ARBA00008928"/>
    </source>
</evidence>
<dbReference type="PRINTS" id="PR00457">
    <property type="entry name" value="ANPEROXIDASE"/>
</dbReference>
<comment type="catalytic activity">
    <reaction evidence="18">
        <text>[thyroglobulin]-3-iodo-L-tyrosine + iodide + H2O2 + H(+) = [thyroglobulin]-3,5-diiodo-L-tyrosine + 2 H2O</text>
        <dbReference type="Rhea" id="RHEA:48960"/>
        <dbReference type="Rhea" id="RHEA-COMP:12275"/>
        <dbReference type="Rhea" id="RHEA-COMP:12276"/>
        <dbReference type="ChEBI" id="CHEBI:15377"/>
        <dbReference type="ChEBI" id="CHEBI:15378"/>
        <dbReference type="ChEBI" id="CHEBI:16240"/>
        <dbReference type="ChEBI" id="CHEBI:16382"/>
        <dbReference type="ChEBI" id="CHEBI:90870"/>
        <dbReference type="ChEBI" id="CHEBI:90871"/>
        <dbReference type="EC" id="1.11.1.8"/>
    </reaction>
</comment>
<evidence type="ECO:0000256" key="18">
    <source>
        <dbReference type="ARBA" id="ARBA00049000"/>
    </source>
</evidence>
<keyword evidence="8" id="KW-0560">Oxidoreductase</keyword>
<comment type="subunit">
    <text evidence="4">Interacts with DUOX1, DUOX2 and CYBA.</text>
</comment>
<dbReference type="UniPathway" id="UPA00194"/>
<evidence type="ECO:0000256" key="13">
    <source>
        <dbReference type="ARBA" id="ARBA00023180"/>
    </source>
</evidence>
<evidence type="ECO:0000256" key="2">
    <source>
        <dbReference type="ARBA" id="ARBA00003834"/>
    </source>
</evidence>
<dbReference type="PROSITE" id="PS50292">
    <property type="entry name" value="PEROXIDASE_3"/>
    <property type="match status" value="1"/>
</dbReference>
<comment type="catalytic activity">
    <reaction evidence="17">
        <text>2 iodide + H2O2 + 2 H(+) = diiodine + 2 H2O</text>
        <dbReference type="Rhea" id="RHEA:23336"/>
        <dbReference type="ChEBI" id="CHEBI:15377"/>
        <dbReference type="ChEBI" id="CHEBI:15378"/>
        <dbReference type="ChEBI" id="CHEBI:16240"/>
        <dbReference type="ChEBI" id="CHEBI:16382"/>
        <dbReference type="ChEBI" id="CHEBI:17606"/>
        <dbReference type="EC" id="1.11.1.8"/>
    </reaction>
</comment>
<dbReference type="GO" id="GO:0005509">
    <property type="term" value="F:calcium ion binding"/>
    <property type="evidence" value="ECO:0007669"/>
    <property type="project" value="InterPro"/>
</dbReference>
<evidence type="ECO:0000256" key="11">
    <source>
        <dbReference type="ARBA" id="ARBA00022737"/>
    </source>
</evidence>
<gene>
    <name evidence="23" type="primary">TPO</name>
</gene>
<evidence type="ECO:0000256" key="10">
    <source>
        <dbReference type="ARBA" id="ARBA00022729"/>
    </source>
</evidence>
<dbReference type="InterPro" id="IPR019791">
    <property type="entry name" value="Haem_peroxidase_animal"/>
</dbReference>
<evidence type="ECO:0000256" key="16">
    <source>
        <dbReference type="ARBA" id="ARBA00048299"/>
    </source>
</evidence>
<evidence type="ECO:0000256" key="5">
    <source>
        <dbReference type="ARBA" id="ARBA00012311"/>
    </source>
</evidence>
<dbReference type="GO" id="GO:0006979">
    <property type="term" value="P:response to oxidative stress"/>
    <property type="evidence" value="ECO:0007669"/>
    <property type="project" value="InterPro"/>
</dbReference>
<keyword evidence="9" id="KW-0479">Metal-binding</keyword>
<dbReference type="AlphaFoldDB" id="A0A8C9JP01"/>
<comment type="catalytic activity">
    <reaction evidence="16">
        <text>2 [thyroglobulin]-3,5-diiodo-L-tyrosine + H2O2 = [thyroglobulin]-L-thyroxine + [thyroglobulin]-dehydroalanine + 2 H2O</text>
        <dbReference type="Rhea" id="RHEA:48964"/>
        <dbReference type="Rhea" id="RHEA-COMP:12276"/>
        <dbReference type="Rhea" id="RHEA-COMP:12277"/>
        <dbReference type="Rhea" id="RHEA-COMP:12278"/>
        <dbReference type="ChEBI" id="CHEBI:15377"/>
        <dbReference type="ChEBI" id="CHEBI:16240"/>
        <dbReference type="ChEBI" id="CHEBI:90871"/>
        <dbReference type="ChEBI" id="CHEBI:90872"/>
        <dbReference type="ChEBI" id="CHEBI:90873"/>
        <dbReference type="EC" id="1.11.1.8"/>
    </reaction>
</comment>
<dbReference type="InterPro" id="IPR001881">
    <property type="entry name" value="EGF-like_Ca-bd_dom"/>
</dbReference>
<dbReference type="Gene3D" id="2.10.25.10">
    <property type="entry name" value="Laminin"/>
    <property type="match status" value="1"/>
</dbReference>
<dbReference type="PROSITE" id="PS51257">
    <property type="entry name" value="PROKAR_LIPOPROTEIN"/>
    <property type="match status" value="1"/>
</dbReference>
<dbReference type="Pfam" id="PF07645">
    <property type="entry name" value="EGF_CA"/>
    <property type="match status" value="1"/>
</dbReference>
<dbReference type="PANTHER" id="PTHR11475">
    <property type="entry name" value="OXIDASE/PEROXIDASE"/>
    <property type="match status" value="1"/>
</dbReference>
<dbReference type="PANTHER" id="PTHR11475:SF60">
    <property type="entry name" value="THYROID PEROXIDASE"/>
    <property type="match status" value="1"/>
</dbReference>
<dbReference type="InterPro" id="IPR000742">
    <property type="entry name" value="EGF"/>
</dbReference>
<feature type="chain" id="PRO_5034777138" description="Thyroid peroxidase" evidence="21">
    <location>
        <begin position="17"/>
        <end position="637"/>
    </location>
</feature>
<dbReference type="Proteomes" id="UP000675900">
    <property type="component" value="Unassembled WGS sequence"/>
</dbReference>
<dbReference type="InterPro" id="IPR018097">
    <property type="entry name" value="EGF_Ca-bd_CS"/>
</dbReference>
<dbReference type="PROSITE" id="PS50026">
    <property type="entry name" value="EGF_3"/>
    <property type="match status" value="1"/>
</dbReference>
<keyword evidence="13" id="KW-0325">Glycoprotein</keyword>
<evidence type="ECO:0000256" key="21">
    <source>
        <dbReference type="SAM" id="SignalP"/>
    </source>
</evidence>
<dbReference type="CDD" id="cd00054">
    <property type="entry name" value="EGF_CA"/>
    <property type="match status" value="1"/>
</dbReference>
<feature type="region of interest" description="Disordered" evidence="20">
    <location>
        <begin position="408"/>
        <end position="478"/>
    </location>
</feature>
<proteinExistence type="inferred from homology"/>
<comment type="catalytic activity">
    <reaction evidence="15">
        <text>[thyroglobulin]-3-iodo-L-tyrosine + [thyroglobulin]-3,5-diiodo-L-tyrosine + H2O2 = [thyroglobulin]-3,3',5-triiodo-L-thyronine + [thyroglobulin]-dehydroalanine + 2 H2O</text>
        <dbReference type="Rhea" id="RHEA:48968"/>
        <dbReference type="Rhea" id="RHEA-COMP:12275"/>
        <dbReference type="Rhea" id="RHEA-COMP:12276"/>
        <dbReference type="Rhea" id="RHEA-COMP:12278"/>
        <dbReference type="Rhea" id="RHEA-COMP:12279"/>
        <dbReference type="ChEBI" id="CHEBI:15377"/>
        <dbReference type="ChEBI" id="CHEBI:16240"/>
        <dbReference type="ChEBI" id="CHEBI:90870"/>
        <dbReference type="ChEBI" id="CHEBI:90871"/>
        <dbReference type="ChEBI" id="CHEBI:90873"/>
        <dbReference type="ChEBI" id="CHEBI:90874"/>
        <dbReference type="EC" id="1.11.1.8"/>
    </reaction>
</comment>
<dbReference type="GO" id="GO:0006590">
    <property type="term" value="P:thyroid hormone generation"/>
    <property type="evidence" value="ECO:0007669"/>
    <property type="project" value="UniProtKB-UniPathway"/>
</dbReference>
<dbReference type="PROSITE" id="PS00010">
    <property type="entry name" value="ASX_HYDROXYL"/>
    <property type="match status" value="1"/>
</dbReference>
<dbReference type="EC" id="1.11.1.8" evidence="5"/>
<evidence type="ECO:0000256" key="15">
    <source>
        <dbReference type="ARBA" id="ARBA00048250"/>
    </source>
</evidence>
<feature type="region of interest" description="Disordered" evidence="20">
    <location>
        <begin position="59"/>
        <end position="80"/>
    </location>
</feature>
<dbReference type="Gene3D" id="1.10.640.10">
    <property type="entry name" value="Haem peroxidase domain superfamily, animal type"/>
    <property type="match status" value="3"/>
</dbReference>
<dbReference type="InterPro" id="IPR035976">
    <property type="entry name" value="Sushi/SCR/CCP_sf"/>
</dbReference>
<evidence type="ECO:0000256" key="7">
    <source>
        <dbReference type="ARBA" id="ARBA00022536"/>
    </source>
</evidence>
<evidence type="ECO:0000256" key="4">
    <source>
        <dbReference type="ARBA" id="ARBA00011561"/>
    </source>
</evidence>
<reference evidence="23" key="1">
    <citation type="submission" date="2025-08" db="UniProtKB">
        <authorList>
            <consortium name="Ensembl"/>
        </authorList>
    </citation>
    <scope>IDENTIFICATION</scope>
</reference>
<keyword evidence="12" id="KW-1015">Disulfide bond</keyword>
<evidence type="ECO:0000256" key="14">
    <source>
        <dbReference type="ARBA" id="ARBA00048137"/>
    </source>
</evidence>
<dbReference type="SUPFAM" id="SSF57535">
    <property type="entry name" value="Complement control module/SCR domain"/>
    <property type="match status" value="1"/>
</dbReference>
<dbReference type="InterPro" id="IPR000436">
    <property type="entry name" value="Sushi_SCR_CCP_dom"/>
</dbReference>
<dbReference type="Ensembl" id="ENSPTIT00000014249.1">
    <property type="protein sequence ID" value="ENSPTIP00000010298.1"/>
    <property type="gene ID" value="ENSPTIG00000011004.1"/>
</dbReference>
<comment type="caution">
    <text evidence="19">Lacks conserved residue(s) required for the propagation of feature annotation.</text>
</comment>
<dbReference type="PROSITE" id="PS01187">
    <property type="entry name" value="EGF_CA"/>
    <property type="match status" value="1"/>
</dbReference>
<evidence type="ECO:0000256" key="17">
    <source>
        <dbReference type="ARBA" id="ARBA00048771"/>
    </source>
</evidence>
<dbReference type="SUPFAM" id="SSF57196">
    <property type="entry name" value="EGF/Laminin"/>
    <property type="match status" value="1"/>
</dbReference>
<organism evidence="23 24">
    <name type="scientific">Panthera tigris altaica</name>
    <name type="common">Siberian tiger</name>
    <dbReference type="NCBI Taxonomy" id="74533"/>
    <lineage>
        <taxon>Eukaryota</taxon>
        <taxon>Metazoa</taxon>
        <taxon>Chordata</taxon>
        <taxon>Craniata</taxon>
        <taxon>Vertebrata</taxon>
        <taxon>Euteleostomi</taxon>
        <taxon>Mammalia</taxon>
        <taxon>Eutheria</taxon>
        <taxon>Laurasiatheria</taxon>
        <taxon>Carnivora</taxon>
        <taxon>Feliformia</taxon>
        <taxon>Felidae</taxon>
        <taxon>Pantherinae</taxon>
        <taxon>Panthera</taxon>
    </lineage>
</organism>
<evidence type="ECO:0000256" key="12">
    <source>
        <dbReference type="ARBA" id="ARBA00023157"/>
    </source>
</evidence>
<evidence type="ECO:0000256" key="6">
    <source>
        <dbReference type="ARBA" id="ARBA00021693"/>
    </source>
</evidence>
<dbReference type="Pfam" id="PF03098">
    <property type="entry name" value="An_peroxidase"/>
    <property type="match status" value="1"/>
</dbReference>
<dbReference type="InterPro" id="IPR010255">
    <property type="entry name" value="Haem_peroxidase_sf"/>
</dbReference>
<dbReference type="SMART" id="SM00181">
    <property type="entry name" value="EGF"/>
    <property type="match status" value="1"/>
</dbReference>
<name>A0A8C9JP01_PANTA</name>
<evidence type="ECO:0000256" key="8">
    <source>
        <dbReference type="ARBA" id="ARBA00022559"/>
    </source>
</evidence>